<keyword evidence="2" id="KW-1185">Reference proteome</keyword>
<dbReference type="AlphaFoldDB" id="A0A9X2FCE7"/>
<evidence type="ECO:0000313" key="2">
    <source>
        <dbReference type="Proteomes" id="UP001155241"/>
    </source>
</evidence>
<comment type="caution">
    <text evidence="1">The sequence shown here is derived from an EMBL/GenBank/DDBJ whole genome shotgun (WGS) entry which is preliminary data.</text>
</comment>
<sequence length="93" mass="10080">MSITTTNTAAKSDNLQHTATVVDEAFADLPDLAIRVDEAQSATSAGHYVAETERLVSRISQQLKAIDRQRSRLVQLLRGLDTPSPAETSGTRD</sequence>
<dbReference type="EMBL" id="JAMXLR010000024">
    <property type="protein sequence ID" value="MCO6043416.1"/>
    <property type="molecule type" value="Genomic_DNA"/>
</dbReference>
<accession>A0A9X2FCE7</accession>
<gene>
    <name evidence="1" type="ORF">NG895_05810</name>
</gene>
<protein>
    <submittedName>
        <fullName evidence="1">Uncharacterized protein</fullName>
    </submittedName>
</protein>
<evidence type="ECO:0000313" key="1">
    <source>
        <dbReference type="EMBL" id="MCO6043416.1"/>
    </source>
</evidence>
<name>A0A9X2FCE7_9BACT</name>
<dbReference type="Proteomes" id="UP001155241">
    <property type="component" value="Unassembled WGS sequence"/>
</dbReference>
<dbReference type="RefSeq" id="WP_252851523.1">
    <property type="nucleotide sequence ID" value="NZ_JAMXLR010000024.1"/>
</dbReference>
<proteinExistence type="predicted"/>
<reference evidence="1" key="1">
    <citation type="submission" date="2022-06" db="EMBL/GenBank/DDBJ databases">
        <title>Aeoliella straminimaris, a novel planctomycete from sediments.</title>
        <authorList>
            <person name="Vitorino I.R."/>
            <person name="Lage O.M."/>
        </authorList>
    </citation>
    <scope>NUCLEOTIDE SEQUENCE</scope>
    <source>
        <strain evidence="1">ICT_H6.2</strain>
    </source>
</reference>
<organism evidence="1 2">
    <name type="scientific">Aeoliella straminimaris</name>
    <dbReference type="NCBI Taxonomy" id="2954799"/>
    <lineage>
        <taxon>Bacteria</taxon>
        <taxon>Pseudomonadati</taxon>
        <taxon>Planctomycetota</taxon>
        <taxon>Planctomycetia</taxon>
        <taxon>Pirellulales</taxon>
        <taxon>Lacipirellulaceae</taxon>
        <taxon>Aeoliella</taxon>
    </lineage>
</organism>